<reference evidence="9 10" key="1">
    <citation type="submission" date="2023-11" db="EMBL/GenBank/DDBJ databases">
        <authorList>
            <person name="Val-Calvo J."/>
            <person name="Scortti M."/>
            <person name="Vazquez-Boland J."/>
        </authorList>
    </citation>
    <scope>NUCLEOTIDE SEQUENCE [LARGE SCALE GENOMIC DNA]</scope>
    <source>
        <strain evidence="9 10">PAM 2766</strain>
    </source>
</reference>
<dbReference type="InterPro" id="IPR005829">
    <property type="entry name" value="Sugar_transporter_CS"/>
</dbReference>
<comment type="subcellular location">
    <subcellularLocation>
        <location evidence="1">Cell membrane</location>
        <topology evidence="1">Multi-pass membrane protein</topology>
    </subcellularLocation>
</comment>
<feature type="transmembrane region" description="Helical" evidence="7">
    <location>
        <begin position="159"/>
        <end position="186"/>
    </location>
</feature>
<feature type="transmembrane region" description="Helical" evidence="7">
    <location>
        <begin position="118"/>
        <end position="138"/>
    </location>
</feature>
<feature type="transmembrane region" description="Helical" evidence="7">
    <location>
        <begin position="383"/>
        <end position="404"/>
    </location>
</feature>
<feature type="transmembrane region" description="Helical" evidence="7">
    <location>
        <begin position="62"/>
        <end position="82"/>
    </location>
</feature>
<comment type="caution">
    <text evidence="9">The sequence shown here is derived from an EMBL/GenBank/DDBJ whole genome shotgun (WGS) entry which is preliminary data.</text>
</comment>
<dbReference type="EMBL" id="JBDLNV010000005">
    <property type="protein sequence ID" value="MFM1724708.1"/>
    <property type="molecule type" value="Genomic_DNA"/>
</dbReference>
<dbReference type="InterPro" id="IPR020846">
    <property type="entry name" value="MFS_dom"/>
</dbReference>
<evidence type="ECO:0000256" key="3">
    <source>
        <dbReference type="ARBA" id="ARBA00022475"/>
    </source>
</evidence>
<gene>
    <name evidence="9" type="ORF">ABEU20_003303</name>
</gene>
<keyword evidence="6 7" id="KW-0472">Membrane</keyword>
<dbReference type="Gene3D" id="1.20.1250.20">
    <property type="entry name" value="MFS general substrate transporter like domains"/>
    <property type="match status" value="1"/>
</dbReference>
<evidence type="ECO:0000313" key="10">
    <source>
        <dbReference type="Proteomes" id="UP001629745"/>
    </source>
</evidence>
<proteinExistence type="predicted"/>
<keyword evidence="10" id="KW-1185">Reference proteome</keyword>
<sequence>MTTVSPSVDSTITPRTGVRRVAVASCIGTTIEFYDFFIYGTAAALVFPTVFFPALGSTAGTVASFATFAVAFIARPVGAMLFGHYGDRIGRKKTLVSTLLLMGISTLLIGLLPGAETIGVAAPIILVLLRFGQGFAVGGEWAGATLLTAEYAPPGKRGLYAMFPQLGPAIAFVLSSSTFILTGAIFGDTNEAFLDWGWRVPFVFSIVLVGIGLYMRLAIEETPVFRAQQASDDTSAPRTLPFLDAWRFQTKEILLSAGALATLFALFYMGTAFLTSYGTKTLGFSRPFVLAVGIVAAVVFGAAIVVSALYSDRIGRRRVIMISCVLAVVWALVLFPLLDTGSSAAFVVGMCVTLAIFGMAYGPCGALLPEMFPARYRYTGAGLGYNLAGVLGGAIPPLIAAPLASSFGSFAIGLMLAVLGIVSFVCTKALVETKDRAI</sequence>
<feature type="transmembrane region" description="Helical" evidence="7">
    <location>
        <begin position="94"/>
        <end position="112"/>
    </location>
</feature>
<feature type="transmembrane region" description="Helical" evidence="7">
    <location>
        <begin position="319"/>
        <end position="338"/>
    </location>
</feature>
<evidence type="ECO:0000256" key="1">
    <source>
        <dbReference type="ARBA" id="ARBA00004651"/>
    </source>
</evidence>
<evidence type="ECO:0000256" key="6">
    <source>
        <dbReference type="ARBA" id="ARBA00023136"/>
    </source>
</evidence>
<dbReference type="PANTHER" id="PTHR43045:SF2">
    <property type="entry name" value="INNER MEMBRANE METABOLITE TRANSPORT PROTEIN YHJE"/>
    <property type="match status" value="1"/>
</dbReference>
<dbReference type="SUPFAM" id="SSF103473">
    <property type="entry name" value="MFS general substrate transporter"/>
    <property type="match status" value="1"/>
</dbReference>
<keyword evidence="4 7" id="KW-0812">Transmembrane</keyword>
<evidence type="ECO:0000313" key="9">
    <source>
        <dbReference type="EMBL" id="MFM1724708.1"/>
    </source>
</evidence>
<dbReference type="InterPro" id="IPR011701">
    <property type="entry name" value="MFS"/>
</dbReference>
<dbReference type="Proteomes" id="UP001629745">
    <property type="component" value="Unassembled WGS sequence"/>
</dbReference>
<organism evidence="9 10">
    <name type="scientific">Rhodococcus parequi</name>
    <dbReference type="NCBI Taxonomy" id="3137122"/>
    <lineage>
        <taxon>Bacteria</taxon>
        <taxon>Bacillati</taxon>
        <taxon>Actinomycetota</taxon>
        <taxon>Actinomycetes</taxon>
        <taxon>Mycobacteriales</taxon>
        <taxon>Nocardiaceae</taxon>
        <taxon>Rhodococcus</taxon>
    </lineage>
</organism>
<keyword evidence="3" id="KW-1003">Cell membrane</keyword>
<name>A0ABW9FHZ5_9NOCA</name>
<evidence type="ECO:0000256" key="5">
    <source>
        <dbReference type="ARBA" id="ARBA00022989"/>
    </source>
</evidence>
<feature type="transmembrane region" description="Helical" evidence="7">
    <location>
        <begin position="288"/>
        <end position="310"/>
    </location>
</feature>
<keyword evidence="5 7" id="KW-1133">Transmembrane helix</keyword>
<evidence type="ECO:0000256" key="2">
    <source>
        <dbReference type="ARBA" id="ARBA00022448"/>
    </source>
</evidence>
<dbReference type="Pfam" id="PF07690">
    <property type="entry name" value="MFS_1"/>
    <property type="match status" value="1"/>
</dbReference>
<dbReference type="InterPro" id="IPR036259">
    <property type="entry name" value="MFS_trans_sf"/>
</dbReference>
<dbReference type="CDD" id="cd17369">
    <property type="entry name" value="MFS_ShiA_like"/>
    <property type="match status" value="1"/>
</dbReference>
<feature type="transmembrane region" description="Helical" evidence="7">
    <location>
        <begin position="410"/>
        <end position="431"/>
    </location>
</feature>
<dbReference type="PANTHER" id="PTHR43045">
    <property type="entry name" value="SHIKIMATE TRANSPORTER"/>
    <property type="match status" value="1"/>
</dbReference>
<feature type="transmembrane region" description="Helical" evidence="7">
    <location>
        <begin position="344"/>
        <end position="362"/>
    </location>
</feature>
<evidence type="ECO:0000256" key="4">
    <source>
        <dbReference type="ARBA" id="ARBA00022692"/>
    </source>
</evidence>
<keyword evidence="2" id="KW-0813">Transport</keyword>
<feature type="domain" description="Major facilitator superfamily (MFS) profile" evidence="8">
    <location>
        <begin position="21"/>
        <end position="435"/>
    </location>
</feature>
<protein>
    <submittedName>
        <fullName evidence="9">MFS transporter</fullName>
    </submittedName>
</protein>
<feature type="transmembrane region" description="Helical" evidence="7">
    <location>
        <begin position="198"/>
        <end position="219"/>
    </location>
</feature>
<dbReference type="PROSITE" id="PS50850">
    <property type="entry name" value="MFS"/>
    <property type="match status" value="1"/>
</dbReference>
<evidence type="ECO:0000259" key="8">
    <source>
        <dbReference type="PROSITE" id="PS50850"/>
    </source>
</evidence>
<dbReference type="RefSeq" id="WP_420165234.1">
    <property type="nucleotide sequence ID" value="NZ_JBDLNV010000005.1"/>
</dbReference>
<accession>A0ABW9FHZ5</accession>
<evidence type="ECO:0000256" key="7">
    <source>
        <dbReference type="SAM" id="Phobius"/>
    </source>
</evidence>
<feature type="transmembrane region" description="Helical" evidence="7">
    <location>
        <begin position="253"/>
        <end position="276"/>
    </location>
</feature>
<dbReference type="PROSITE" id="PS00216">
    <property type="entry name" value="SUGAR_TRANSPORT_1"/>
    <property type="match status" value="1"/>
</dbReference>